<dbReference type="PANTHER" id="PTHR11113:SF14">
    <property type="entry name" value="N-ACETYLGLUCOSAMINE-6-PHOSPHATE DEACETYLASE"/>
    <property type="match status" value="1"/>
</dbReference>
<dbReference type="SUPFAM" id="SSF51556">
    <property type="entry name" value="Metallo-dependent hydrolases"/>
    <property type="match status" value="1"/>
</dbReference>
<evidence type="ECO:0000256" key="9">
    <source>
        <dbReference type="PIRNR" id="PIRNR038994"/>
    </source>
</evidence>
<dbReference type="STRING" id="29343.CCDG5_1270"/>
<keyword evidence="4 12" id="KW-0479">Metal-binding</keyword>
<dbReference type="EC" id="3.5.1.25" evidence="2"/>
<proteinExistence type="inferred from homology"/>
<dbReference type="PATRIC" id="fig|29343.3.peg.1337"/>
<evidence type="ECO:0000256" key="2">
    <source>
        <dbReference type="ARBA" id="ARBA00011899"/>
    </source>
</evidence>
<feature type="domain" description="Amidohydrolase-related" evidence="13">
    <location>
        <begin position="52"/>
        <end position="378"/>
    </location>
</feature>
<name>A0A078KTI1_9FIRM</name>
<evidence type="ECO:0000259" key="13">
    <source>
        <dbReference type="Pfam" id="PF01979"/>
    </source>
</evidence>
<organism evidence="14 15">
    <name type="scientific">[Clostridium] cellulosi</name>
    <dbReference type="NCBI Taxonomy" id="29343"/>
    <lineage>
        <taxon>Bacteria</taxon>
        <taxon>Bacillati</taxon>
        <taxon>Bacillota</taxon>
        <taxon>Clostridia</taxon>
        <taxon>Eubacteriales</taxon>
        <taxon>Oscillospiraceae</taxon>
        <taxon>Oscillospiraceae incertae sedis</taxon>
    </lineage>
</organism>
<feature type="binding site" evidence="12">
    <location>
        <position position="216"/>
    </location>
    <ligand>
        <name>Zn(2+)</name>
        <dbReference type="ChEBI" id="CHEBI:29105"/>
    </ligand>
</feature>
<comment type="catalytic activity">
    <reaction evidence="7">
        <text>N-acetyl-D-glucosamine 6-phosphate + H2O = D-glucosamine 6-phosphate + acetate</text>
        <dbReference type="Rhea" id="RHEA:22936"/>
        <dbReference type="ChEBI" id="CHEBI:15377"/>
        <dbReference type="ChEBI" id="CHEBI:30089"/>
        <dbReference type="ChEBI" id="CHEBI:57513"/>
        <dbReference type="ChEBI" id="CHEBI:58725"/>
        <dbReference type="EC" id="3.5.1.25"/>
    </reaction>
</comment>
<dbReference type="SUPFAM" id="SSF51338">
    <property type="entry name" value="Composite domain of metallo-dependent hydrolases"/>
    <property type="match status" value="1"/>
</dbReference>
<evidence type="ECO:0000256" key="1">
    <source>
        <dbReference type="ARBA" id="ARBA00010716"/>
    </source>
</evidence>
<dbReference type="HOGENOM" id="CLU_032482_2_1_9"/>
<dbReference type="GO" id="GO:0008448">
    <property type="term" value="F:N-acetylglucosamine-6-phosphate deacetylase activity"/>
    <property type="evidence" value="ECO:0007669"/>
    <property type="project" value="UniProtKB-EC"/>
</dbReference>
<dbReference type="FunFam" id="3.20.20.140:FF:000004">
    <property type="entry name" value="N-acetylglucosamine-6-phosphate deacetylase"/>
    <property type="match status" value="1"/>
</dbReference>
<dbReference type="InterPro" id="IPR011059">
    <property type="entry name" value="Metal-dep_hydrolase_composite"/>
</dbReference>
<evidence type="ECO:0000256" key="7">
    <source>
        <dbReference type="ARBA" id="ARBA00047647"/>
    </source>
</evidence>
<dbReference type="InterPro" id="IPR003764">
    <property type="entry name" value="GlcNAc_6-P_deAcase"/>
</dbReference>
<dbReference type="AlphaFoldDB" id="A0A078KTI1"/>
<feature type="active site" description="Proton donor/acceptor" evidence="10">
    <location>
        <position position="274"/>
    </location>
</feature>
<evidence type="ECO:0000256" key="4">
    <source>
        <dbReference type="ARBA" id="ARBA00022723"/>
    </source>
</evidence>
<evidence type="ECO:0000313" key="15">
    <source>
        <dbReference type="Proteomes" id="UP000032431"/>
    </source>
</evidence>
<dbReference type="CDD" id="cd00854">
    <property type="entry name" value="NagA"/>
    <property type="match status" value="1"/>
</dbReference>
<sequence>MILIKNVRYFDGEIVGQSSIAVSGSKIAKIFSGTDCDSSDYEEIIDGQGRLLVPGYIDIHLHGCGGCDVMDGTPESIKKIAAVLAENGTTSFLPTTVTMSAPVTQKAIENIRACMKENSGANILGIHLEGPFINKERKGAQNEKYILEPSIENFDAFVKGDYRGIKRVTLAPEVGKGVELIKYLAQKGICVSAGHTCCPADIFNKSIDKGLKLCTHLFNGMNPLHHRDPGVVGSALLNDNVYVEFISDLVHIDKDILKLIVKVKGPDKCILISDSLSAACLGDGNFTLGGQKVIVKNGVARIENGSLAGSIITIKDAVKNMVQKVGVDLCSVLKMAIVNPARIAGVSSFKGYIKEGYDADLNLLNDNLDVVMTMVQGKKIKTC</sequence>
<dbReference type="PIRSF" id="PIRSF038994">
    <property type="entry name" value="NagA"/>
    <property type="match status" value="1"/>
</dbReference>
<feature type="binding site" evidence="11">
    <location>
        <position position="251"/>
    </location>
    <ligand>
        <name>substrate</name>
    </ligand>
</feature>
<feature type="binding site" evidence="11">
    <location>
        <begin position="307"/>
        <end position="309"/>
    </location>
    <ligand>
        <name>substrate</name>
    </ligand>
</feature>
<keyword evidence="5 9" id="KW-0378">Hydrolase</keyword>
<dbReference type="PANTHER" id="PTHR11113">
    <property type="entry name" value="N-ACETYLGLUCOSAMINE-6-PHOSPHATE DEACETYLASE"/>
    <property type="match status" value="1"/>
</dbReference>
<dbReference type="Proteomes" id="UP000032431">
    <property type="component" value="Chromosome I"/>
</dbReference>
<evidence type="ECO:0000256" key="10">
    <source>
        <dbReference type="PIRSR" id="PIRSR038994-1"/>
    </source>
</evidence>
<dbReference type="Pfam" id="PF01979">
    <property type="entry name" value="Amidohydro_1"/>
    <property type="match status" value="1"/>
</dbReference>
<dbReference type="InterPro" id="IPR006680">
    <property type="entry name" value="Amidohydro-rel"/>
</dbReference>
<dbReference type="GO" id="GO:0046872">
    <property type="term" value="F:metal ion binding"/>
    <property type="evidence" value="ECO:0007669"/>
    <property type="project" value="UniProtKB-KW"/>
</dbReference>
<comment type="similarity">
    <text evidence="1 9">Belongs to the metallo-dependent hydrolases superfamily. NagA family.</text>
</comment>
<dbReference type="KEGG" id="ccel:CCDG5_1270"/>
<dbReference type="Gene3D" id="2.30.40.10">
    <property type="entry name" value="Urease, subunit C, domain 1"/>
    <property type="match status" value="1"/>
</dbReference>
<feature type="binding site" evidence="12">
    <location>
        <position position="129"/>
    </location>
    <ligand>
        <name>Zn(2+)</name>
        <dbReference type="ChEBI" id="CHEBI:29105"/>
    </ligand>
</feature>
<gene>
    <name evidence="14" type="ORF">CCDG5_1270</name>
</gene>
<evidence type="ECO:0000256" key="8">
    <source>
        <dbReference type="ARBA" id="ARBA00060590"/>
    </source>
</evidence>
<evidence type="ECO:0000256" key="5">
    <source>
        <dbReference type="ARBA" id="ARBA00022801"/>
    </source>
</evidence>
<accession>A0A078KTI1</accession>
<evidence type="ECO:0000256" key="12">
    <source>
        <dbReference type="PIRSR" id="PIRSR038994-3"/>
    </source>
</evidence>
<evidence type="ECO:0000313" key="14">
    <source>
        <dbReference type="EMBL" id="CDZ24384.1"/>
    </source>
</evidence>
<dbReference type="EMBL" id="LM995447">
    <property type="protein sequence ID" value="CDZ24384.1"/>
    <property type="molecule type" value="Genomic_DNA"/>
</dbReference>
<feature type="binding site" evidence="11">
    <location>
        <position position="227"/>
    </location>
    <ligand>
        <name>substrate</name>
    </ligand>
</feature>
<evidence type="ECO:0000256" key="11">
    <source>
        <dbReference type="PIRSR" id="PIRSR038994-2"/>
    </source>
</evidence>
<feature type="binding site" evidence="11">
    <location>
        <position position="140"/>
    </location>
    <ligand>
        <name>substrate</name>
    </ligand>
</feature>
<keyword evidence="15" id="KW-1185">Reference proteome</keyword>
<feature type="binding site" evidence="12">
    <location>
        <position position="195"/>
    </location>
    <ligand>
        <name>Zn(2+)</name>
        <dbReference type="ChEBI" id="CHEBI:29105"/>
    </ligand>
</feature>
<evidence type="ECO:0000256" key="3">
    <source>
        <dbReference type="ARBA" id="ARBA00018029"/>
    </source>
</evidence>
<protein>
    <recommendedName>
        <fullName evidence="3">N-acetylglucosamine-6-phosphate deacetylase</fullName>
        <ecNumber evidence="2">3.5.1.25</ecNumber>
    </recommendedName>
</protein>
<comment type="cofactor">
    <cofactor evidence="12">
        <name>a divalent metal cation</name>
        <dbReference type="ChEBI" id="CHEBI:60240"/>
    </cofactor>
    <text evidence="12">Binds 1 divalent metal cation per subunit.</text>
</comment>
<dbReference type="GO" id="GO:0006046">
    <property type="term" value="P:N-acetylglucosamine catabolic process"/>
    <property type="evidence" value="ECO:0007669"/>
    <property type="project" value="TreeGrafter"/>
</dbReference>
<feature type="binding site" evidence="11">
    <location>
        <begin position="219"/>
        <end position="220"/>
    </location>
    <ligand>
        <name>substrate</name>
    </ligand>
</feature>
<dbReference type="InterPro" id="IPR032466">
    <property type="entry name" value="Metal_Hydrolase"/>
</dbReference>
<evidence type="ECO:0000256" key="6">
    <source>
        <dbReference type="ARBA" id="ARBA00023277"/>
    </source>
</evidence>
<reference evidence="15" key="1">
    <citation type="submission" date="2014-07" db="EMBL/GenBank/DDBJ databases">
        <authorList>
            <person name="Wibberg D."/>
        </authorList>
    </citation>
    <scope>NUCLEOTIDE SEQUENCE [LARGE SCALE GENOMIC DNA]</scope>
    <source>
        <strain evidence="15">DG5</strain>
    </source>
</reference>
<keyword evidence="6 9" id="KW-0119">Carbohydrate metabolism</keyword>
<dbReference type="NCBIfam" id="TIGR00221">
    <property type="entry name" value="nagA"/>
    <property type="match status" value="1"/>
</dbReference>
<dbReference type="OrthoDB" id="9776488at2"/>
<comment type="pathway">
    <text evidence="8">Amino-sugar metabolism; N-acetylneuraminate degradation; D-fructose 6-phosphate from N-acetylneuraminate: step 4/5.</text>
</comment>
<dbReference type="Gene3D" id="3.20.20.140">
    <property type="entry name" value="Metal-dependent hydrolases"/>
    <property type="match status" value="1"/>
</dbReference>